<feature type="transmembrane region" description="Helical" evidence="2">
    <location>
        <begin position="180"/>
        <end position="199"/>
    </location>
</feature>
<dbReference type="Proteomes" id="UP000327118">
    <property type="component" value="Unassembled WGS sequence"/>
</dbReference>
<accession>A0A5N6Z1K4</accession>
<feature type="region of interest" description="Disordered" evidence="1">
    <location>
        <begin position="290"/>
        <end position="340"/>
    </location>
</feature>
<evidence type="ECO:0000313" key="3">
    <source>
        <dbReference type="EMBL" id="KAE8351547.1"/>
    </source>
</evidence>
<name>A0A5N6Z1K4_9EURO</name>
<feature type="compositionally biased region" description="Low complexity" evidence="1">
    <location>
        <begin position="1"/>
        <end position="24"/>
    </location>
</feature>
<keyword evidence="2" id="KW-0472">Membrane</keyword>
<evidence type="ECO:0000256" key="1">
    <source>
        <dbReference type="SAM" id="MobiDB-lite"/>
    </source>
</evidence>
<dbReference type="AlphaFoldDB" id="A0A5N6Z1K4"/>
<evidence type="ECO:0000256" key="2">
    <source>
        <dbReference type="SAM" id="Phobius"/>
    </source>
</evidence>
<sequence length="340" mass="37705">MGSRSNQLPFPSSSSNSSCNRVNFGGSPQHAHEPRESSAVMRSSGPFIHGQRLSDDRAGHQEYRISPGSTISHQHTIGVPESTDVPRHQINLQPIPEQASFVDGTQSNIRSEQGTWDNVQAQRDIRNSSHRLRSFTSILGRKSMRRQLITLITSAIFLILVIALYFAFTVSKSNIRQELHILLIFMILILAIVFCHSLIRFFMAISRSSGSAVTMNRIPSRAGPTGYAQPERPIPVVLAGDEENLADTNSPSREKVAPPPPAYGLWRSSVRINPDLLYWHRVVDNASPLPQQANRAQGSGSKAPGQRPPSYTSDNGIDYVIEAQPRSRTQDRFAEPPGRR</sequence>
<feature type="compositionally biased region" description="Polar residues" evidence="1">
    <location>
        <begin position="290"/>
        <end position="300"/>
    </location>
</feature>
<keyword evidence="2" id="KW-0812">Transmembrane</keyword>
<evidence type="ECO:0000313" key="4">
    <source>
        <dbReference type="Proteomes" id="UP000327118"/>
    </source>
</evidence>
<feature type="compositionally biased region" description="Basic and acidic residues" evidence="1">
    <location>
        <begin position="328"/>
        <end position="340"/>
    </location>
</feature>
<feature type="region of interest" description="Disordered" evidence="1">
    <location>
        <begin position="1"/>
        <end position="57"/>
    </location>
</feature>
<dbReference type="OrthoDB" id="5417811at2759"/>
<dbReference type="EMBL" id="ML739165">
    <property type="protein sequence ID" value="KAE8351547.1"/>
    <property type="molecule type" value="Genomic_DNA"/>
</dbReference>
<keyword evidence="2" id="KW-1133">Transmembrane helix</keyword>
<proteinExistence type="predicted"/>
<gene>
    <name evidence="3" type="ORF">BDV28DRAFT_136834</name>
</gene>
<organism evidence="3 4">
    <name type="scientific">Aspergillus coremiiformis</name>
    <dbReference type="NCBI Taxonomy" id="138285"/>
    <lineage>
        <taxon>Eukaryota</taxon>
        <taxon>Fungi</taxon>
        <taxon>Dikarya</taxon>
        <taxon>Ascomycota</taxon>
        <taxon>Pezizomycotina</taxon>
        <taxon>Eurotiomycetes</taxon>
        <taxon>Eurotiomycetidae</taxon>
        <taxon>Eurotiales</taxon>
        <taxon>Aspergillaceae</taxon>
        <taxon>Aspergillus</taxon>
        <taxon>Aspergillus subgen. Circumdati</taxon>
    </lineage>
</organism>
<keyword evidence="4" id="KW-1185">Reference proteome</keyword>
<reference evidence="4" key="1">
    <citation type="submission" date="2019-04" db="EMBL/GenBank/DDBJ databases">
        <title>Friends and foes A comparative genomics studyof 23 Aspergillus species from section Flavi.</title>
        <authorList>
            <consortium name="DOE Joint Genome Institute"/>
            <person name="Kjaerbolling I."/>
            <person name="Vesth T."/>
            <person name="Frisvad J.C."/>
            <person name="Nybo J.L."/>
            <person name="Theobald S."/>
            <person name="Kildgaard S."/>
            <person name="Isbrandt T."/>
            <person name="Kuo A."/>
            <person name="Sato A."/>
            <person name="Lyhne E.K."/>
            <person name="Kogle M.E."/>
            <person name="Wiebenga A."/>
            <person name="Kun R.S."/>
            <person name="Lubbers R.J."/>
            <person name="Makela M.R."/>
            <person name="Barry K."/>
            <person name="Chovatia M."/>
            <person name="Clum A."/>
            <person name="Daum C."/>
            <person name="Haridas S."/>
            <person name="He G."/>
            <person name="LaButti K."/>
            <person name="Lipzen A."/>
            <person name="Mondo S."/>
            <person name="Riley R."/>
            <person name="Salamov A."/>
            <person name="Simmons B.A."/>
            <person name="Magnuson J.K."/>
            <person name="Henrissat B."/>
            <person name="Mortensen U.H."/>
            <person name="Larsen T.O."/>
            <person name="Devries R.P."/>
            <person name="Grigoriev I.V."/>
            <person name="Machida M."/>
            <person name="Baker S.E."/>
            <person name="Andersen M.R."/>
        </authorList>
    </citation>
    <scope>NUCLEOTIDE SEQUENCE [LARGE SCALE GENOMIC DNA]</scope>
    <source>
        <strain evidence="4">CBS 553.77</strain>
    </source>
</reference>
<feature type="transmembrane region" description="Helical" evidence="2">
    <location>
        <begin position="148"/>
        <end position="168"/>
    </location>
</feature>
<protein>
    <submittedName>
        <fullName evidence="3">Uncharacterized protein</fullName>
    </submittedName>
</protein>